<dbReference type="Pfam" id="PF20153">
    <property type="entry name" value="DUF6535"/>
    <property type="match status" value="1"/>
</dbReference>
<dbReference type="PANTHER" id="PTHR17616">
    <property type="entry name" value="YES-ASSOCIATED PROTEIN YAP1 FAMILY MEMBER"/>
    <property type="match status" value="1"/>
</dbReference>
<dbReference type="GO" id="GO:0005737">
    <property type="term" value="C:cytoplasm"/>
    <property type="evidence" value="ECO:0007669"/>
    <property type="project" value="UniProtKB-SubCell"/>
</dbReference>
<dbReference type="GO" id="GO:0035329">
    <property type="term" value="P:hippo signaling"/>
    <property type="evidence" value="ECO:0007669"/>
    <property type="project" value="TreeGrafter"/>
</dbReference>
<feature type="transmembrane region" description="Helical" evidence="6">
    <location>
        <begin position="230"/>
        <end position="253"/>
    </location>
</feature>
<dbReference type="OrthoDB" id="3219854at2759"/>
<dbReference type="Proteomes" id="UP000772434">
    <property type="component" value="Unassembled WGS sequence"/>
</dbReference>
<comment type="caution">
    <text evidence="8">The sequence shown here is derived from an EMBL/GenBank/DDBJ whole genome shotgun (WGS) entry which is preliminary data.</text>
</comment>
<dbReference type="InterPro" id="IPR036020">
    <property type="entry name" value="WW_dom_sf"/>
</dbReference>
<dbReference type="Gene3D" id="2.20.70.10">
    <property type="match status" value="1"/>
</dbReference>
<evidence type="ECO:0000256" key="2">
    <source>
        <dbReference type="ARBA" id="ARBA00004496"/>
    </source>
</evidence>
<keyword evidence="6" id="KW-0472">Membrane</keyword>
<evidence type="ECO:0000256" key="6">
    <source>
        <dbReference type="SAM" id="Phobius"/>
    </source>
</evidence>
<evidence type="ECO:0000256" key="3">
    <source>
        <dbReference type="ARBA" id="ARBA00022490"/>
    </source>
</evidence>
<dbReference type="PANTHER" id="PTHR17616:SF8">
    <property type="entry name" value="TRANSCRIPTIONAL COACTIVATOR YORKIE"/>
    <property type="match status" value="1"/>
</dbReference>
<evidence type="ECO:0000256" key="4">
    <source>
        <dbReference type="ARBA" id="ARBA00023242"/>
    </source>
</evidence>
<keyword evidence="6" id="KW-0812">Transmembrane</keyword>
<dbReference type="InterPro" id="IPR051583">
    <property type="entry name" value="YAP1"/>
</dbReference>
<feature type="transmembrane region" description="Helical" evidence="6">
    <location>
        <begin position="102"/>
        <end position="119"/>
    </location>
</feature>
<name>A0A9P5PPX3_9AGAR</name>
<feature type="region of interest" description="Disordered" evidence="5">
    <location>
        <begin position="644"/>
        <end position="683"/>
    </location>
</feature>
<dbReference type="GO" id="GO:0005634">
    <property type="term" value="C:nucleus"/>
    <property type="evidence" value="ECO:0007669"/>
    <property type="project" value="UniProtKB-SubCell"/>
</dbReference>
<dbReference type="GO" id="GO:0045944">
    <property type="term" value="P:positive regulation of transcription by RNA polymerase II"/>
    <property type="evidence" value="ECO:0007669"/>
    <property type="project" value="TreeGrafter"/>
</dbReference>
<organism evidence="8 9">
    <name type="scientific">Rhodocollybia butyracea</name>
    <dbReference type="NCBI Taxonomy" id="206335"/>
    <lineage>
        <taxon>Eukaryota</taxon>
        <taxon>Fungi</taxon>
        <taxon>Dikarya</taxon>
        <taxon>Basidiomycota</taxon>
        <taxon>Agaricomycotina</taxon>
        <taxon>Agaricomycetes</taxon>
        <taxon>Agaricomycetidae</taxon>
        <taxon>Agaricales</taxon>
        <taxon>Marasmiineae</taxon>
        <taxon>Omphalotaceae</taxon>
        <taxon>Rhodocollybia</taxon>
    </lineage>
</organism>
<feature type="transmembrane region" description="Helical" evidence="6">
    <location>
        <begin position="260"/>
        <end position="285"/>
    </location>
</feature>
<dbReference type="GO" id="GO:0003713">
    <property type="term" value="F:transcription coactivator activity"/>
    <property type="evidence" value="ECO:0007669"/>
    <property type="project" value="TreeGrafter"/>
</dbReference>
<dbReference type="SUPFAM" id="SSF51045">
    <property type="entry name" value="WW domain"/>
    <property type="match status" value="1"/>
</dbReference>
<dbReference type="PROSITE" id="PS50020">
    <property type="entry name" value="WW_DOMAIN_2"/>
    <property type="match status" value="1"/>
</dbReference>
<dbReference type="CDD" id="cd00201">
    <property type="entry name" value="WW"/>
    <property type="match status" value="1"/>
</dbReference>
<keyword evidence="6" id="KW-1133">Transmembrane helix</keyword>
<dbReference type="SMART" id="SM00456">
    <property type="entry name" value="WW"/>
    <property type="match status" value="1"/>
</dbReference>
<dbReference type="PROSITE" id="PS01159">
    <property type="entry name" value="WW_DOMAIN_1"/>
    <property type="match status" value="1"/>
</dbReference>
<dbReference type="EMBL" id="JADNRY010000075">
    <property type="protein sequence ID" value="KAF9067318.1"/>
    <property type="molecule type" value="Genomic_DNA"/>
</dbReference>
<feature type="transmembrane region" description="Helical" evidence="6">
    <location>
        <begin position="170"/>
        <end position="192"/>
    </location>
</feature>
<keyword evidence="9" id="KW-1185">Reference proteome</keyword>
<evidence type="ECO:0000313" key="8">
    <source>
        <dbReference type="EMBL" id="KAF9067318.1"/>
    </source>
</evidence>
<gene>
    <name evidence="8" type="ORF">BDP27DRAFT_1329045</name>
</gene>
<sequence length="683" mass="76247">MPPGDIVGYLKNASEASSNQEDTTSANGSNKKPFSTKLFGLNKDGIKSSNPFAATYDYRLKYPRDKRYHELDEDARVFWVYNDEAASFDNDMVGELSDSLDILLIFAGLFSAVLTTFVAQTSQALSMDNTALSASYLSEIATLLRAQANGTSLSSIAFTDSSFKPAGSDLWVNGLWFTSLTLSLSVALFAVLSKQWLRQYLSIITGTPRERAFIRQFRFDGLEVWRVQSFIGILPVLLHVSLILFLVGLVIFLSPLSRAIAGVTGSLTSIVALLYLGANILPLFIVRCPYRTTFTDVLHYVYQLLVITGRTIIRRLSRSALGSRVLPRRFAPPPPRQSSLSSIGPDPDVVHNLKDIERRKACGRFEGDQENEYKALYWLGKSTSSPSAREIILHSLGAFSSEMSKKLYTSDALRNLYGVKSYLHLLDTLSAMTSTVHDSEFEDRLECFCRAILHTPANLGAFGAISWSRDKITDPQVVLSLMACGYTAELVTHGIMKPGSVILELLHSYGSGGPQVPALVWRRLLSLSDRVPLAHASDSLLETLVNVEYLLFIPPEKSYPMTFNTFCAEFRDKFKTFAFFGNYDAKEEIQRRSNLGPLPHGWEERIQLGRRYFIDHHNRATTWEDPRCRQQDHPAPNWKQLSVSLSNDRETEEIAGTKNTEEMQEIGDASDSAASVRGFRGGK</sequence>
<evidence type="ECO:0000259" key="7">
    <source>
        <dbReference type="PROSITE" id="PS50020"/>
    </source>
</evidence>
<evidence type="ECO:0000256" key="1">
    <source>
        <dbReference type="ARBA" id="ARBA00004123"/>
    </source>
</evidence>
<reference evidence="8" key="1">
    <citation type="submission" date="2020-11" db="EMBL/GenBank/DDBJ databases">
        <authorList>
            <consortium name="DOE Joint Genome Institute"/>
            <person name="Ahrendt S."/>
            <person name="Riley R."/>
            <person name="Andreopoulos W."/>
            <person name="Labutti K."/>
            <person name="Pangilinan J."/>
            <person name="Ruiz-Duenas F.J."/>
            <person name="Barrasa J.M."/>
            <person name="Sanchez-Garcia M."/>
            <person name="Camarero S."/>
            <person name="Miyauchi S."/>
            <person name="Serrano A."/>
            <person name="Linde D."/>
            <person name="Babiker R."/>
            <person name="Drula E."/>
            <person name="Ayuso-Fernandez I."/>
            <person name="Pacheco R."/>
            <person name="Padilla G."/>
            <person name="Ferreira P."/>
            <person name="Barriuso J."/>
            <person name="Kellner H."/>
            <person name="Castanera R."/>
            <person name="Alfaro M."/>
            <person name="Ramirez L."/>
            <person name="Pisabarro A.G."/>
            <person name="Kuo A."/>
            <person name="Tritt A."/>
            <person name="Lipzen A."/>
            <person name="He G."/>
            <person name="Yan M."/>
            <person name="Ng V."/>
            <person name="Cullen D."/>
            <person name="Martin F."/>
            <person name="Rosso M.-N."/>
            <person name="Henrissat B."/>
            <person name="Hibbett D."/>
            <person name="Martinez A.T."/>
            <person name="Grigoriev I.V."/>
        </authorList>
    </citation>
    <scope>NUCLEOTIDE SEQUENCE</scope>
    <source>
        <strain evidence="8">AH 40177</strain>
    </source>
</reference>
<protein>
    <recommendedName>
        <fullName evidence="7">WW domain-containing protein</fullName>
    </recommendedName>
</protein>
<keyword evidence="4" id="KW-0539">Nucleus</keyword>
<accession>A0A9P5PPX3</accession>
<comment type="subcellular location">
    <subcellularLocation>
        <location evidence="2">Cytoplasm</location>
    </subcellularLocation>
    <subcellularLocation>
        <location evidence="1">Nucleus</location>
    </subcellularLocation>
</comment>
<evidence type="ECO:0000313" key="9">
    <source>
        <dbReference type="Proteomes" id="UP000772434"/>
    </source>
</evidence>
<evidence type="ECO:0000256" key="5">
    <source>
        <dbReference type="SAM" id="MobiDB-lite"/>
    </source>
</evidence>
<dbReference type="AlphaFoldDB" id="A0A9P5PPX3"/>
<feature type="domain" description="WW" evidence="7">
    <location>
        <begin position="596"/>
        <end position="628"/>
    </location>
</feature>
<dbReference type="InterPro" id="IPR045338">
    <property type="entry name" value="DUF6535"/>
</dbReference>
<keyword evidence="3" id="KW-0963">Cytoplasm</keyword>
<dbReference type="InterPro" id="IPR001202">
    <property type="entry name" value="WW_dom"/>
</dbReference>
<proteinExistence type="predicted"/>